<feature type="transmembrane region" description="Helical" evidence="5">
    <location>
        <begin position="20"/>
        <end position="41"/>
    </location>
</feature>
<dbReference type="Proteomes" id="UP000004470">
    <property type="component" value="Unassembled WGS sequence"/>
</dbReference>
<keyword evidence="7" id="KW-1185">Reference proteome</keyword>
<evidence type="ECO:0000313" key="6">
    <source>
        <dbReference type="EMBL" id="EFL95238.1"/>
    </source>
</evidence>
<keyword evidence="3 5" id="KW-1133">Transmembrane helix</keyword>
<accession>E0NH51</accession>
<comment type="caution">
    <text evidence="6">The sequence shown here is derived from an EMBL/GenBank/DDBJ whole genome shotgun (WGS) entry which is preliminary data.</text>
</comment>
<dbReference type="PANTHER" id="PTHR31851">
    <property type="entry name" value="FE(2+)/MN(2+) TRANSPORTER PCL1"/>
    <property type="match status" value="1"/>
</dbReference>
<keyword evidence="2 5" id="KW-0812">Transmembrane</keyword>
<gene>
    <name evidence="6" type="ORF">HMPREF0623_1374</name>
</gene>
<evidence type="ECO:0000256" key="3">
    <source>
        <dbReference type="ARBA" id="ARBA00022989"/>
    </source>
</evidence>
<dbReference type="GO" id="GO:0012505">
    <property type="term" value="C:endomembrane system"/>
    <property type="evidence" value="ECO:0007669"/>
    <property type="project" value="UniProtKB-SubCell"/>
</dbReference>
<protein>
    <submittedName>
        <fullName evidence="6">Membrane protein</fullName>
    </submittedName>
</protein>
<dbReference type="CDD" id="cd02432">
    <property type="entry name" value="Nodulin-21_like_1"/>
    <property type="match status" value="1"/>
</dbReference>
<evidence type="ECO:0000256" key="2">
    <source>
        <dbReference type="ARBA" id="ARBA00022692"/>
    </source>
</evidence>
<feature type="transmembrane region" description="Helical" evidence="5">
    <location>
        <begin position="206"/>
        <end position="224"/>
    </location>
</feature>
<dbReference type="EMBL" id="AEEG01000005">
    <property type="protein sequence ID" value="EFL95238.1"/>
    <property type="molecule type" value="Genomic_DNA"/>
</dbReference>
<dbReference type="HOGENOM" id="CLU_038957_3_1_9"/>
<evidence type="ECO:0000256" key="1">
    <source>
        <dbReference type="ARBA" id="ARBA00004127"/>
    </source>
</evidence>
<evidence type="ECO:0000313" key="7">
    <source>
        <dbReference type="Proteomes" id="UP000004470"/>
    </source>
</evidence>
<dbReference type="Pfam" id="PF01988">
    <property type="entry name" value="VIT1"/>
    <property type="match status" value="1"/>
</dbReference>
<dbReference type="InterPro" id="IPR008217">
    <property type="entry name" value="Ccc1_fam"/>
</dbReference>
<name>E0NH51_PEDAC</name>
<reference evidence="6" key="1">
    <citation type="submission" date="2010-07" db="EMBL/GenBank/DDBJ databases">
        <authorList>
            <person name="Muzny D."/>
            <person name="Qin X."/>
            <person name="Deng J."/>
            <person name="Jiang H."/>
            <person name="Liu Y."/>
            <person name="Qu J."/>
            <person name="Song X.-Z."/>
            <person name="Zhang L."/>
            <person name="Thornton R."/>
            <person name="Coyle M."/>
            <person name="Francisco L."/>
            <person name="Jackson L."/>
            <person name="Javaid M."/>
            <person name="Korchina V."/>
            <person name="Kovar C."/>
            <person name="Mata R."/>
            <person name="Mathew T."/>
            <person name="Ngo R."/>
            <person name="Nguyen L."/>
            <person name="Nguyen N."/>
            <person name="Okwuonu G."/>
            <person name="Ongeri F."/>
            <person name="Pham C."/>
            <person name="Simmons D."/>
            <person name="Wilczek-Boney K."/>
            <person name="Hale W."/>
            <person name="Jakkamsetti A."/>
            <person name="Pham P."/>
            <person name="Ruth R."/>
            <person name="San Lucas F."/>
            <person name="Warren J."/>
            <person name="Zhang J."/>
            <person name="Zhao Z."/>
            <person name="Zhou C."/>
            <person name="Zhu D."/>
            <person name="Lee S."/>
            <person name="Bess C."/>
            <person name="Blankenburg K."/>
            <person name="Forbes L."/>
            <person name="Fu Q."/>
            <person name="Gubbala S."/>
            <person name="Hirani K."/>
            <person name="Jayaseelan J.C."/>
            <person name="Lara F."/>
            <person name="Munidasa M."/>
            <person name="Palculict T."/>
            <person name="Patil S."/>
            <person name="Pu L.-L."/>
            <person name="Saada N."/>
            <person name="Tang L."/>
            <person name="Weissenberger G."/>
            <person name="Zhu Y."/>
            <person name="Hemphill L."/>
            <person name="Shang Y."/>
            <person name="Youmans B."/>
            <person name="Ayvaz T."/>
            <person name="Ross M."/>
            <person name="Santibanez J."/>
            <person name="Aqrawi P."/>
            <person name="Gross S."/>
            <person name="Joshi V."/>
            <person name="Fowler G."/>
            <person name="Nazareth L."/>
            <person name="Reid J."/>
            <person name="Worley K."/>
            <person name="Petrosino J."/>
            <person name="Highlander S."/>
            <person name="Gibbs R."/>
        </authorList>
    </citation>
    <scope>NUCLEOTIDE SEQUENCE [LARGE SCALE GENOMIC DNA]</scope>
    <source>
        <strain evidence="6">DSM 20284</strain>
    </source>
</reference>
<sequence>MIMKKKTKMSMDNKLNMLRAGVLGANDGILTVVGVLFSVVAATTNPFIIFIAGLSDLLSCAFSMSAGEYASVSSQRDTEKAAVGEEKLRLKADPEAEYELVANFYVEKGVTEETAHQIARSLMDTAPLKTAVDVRYDMDLDEYLTPWGAAISSLFSAALGGVFPLVAMTLAPSDFKMQATIIATVISVALTGFLSSELGNGLPKKAVIRNVIVGIITMFIHYYIGKLF</sequence>
<comment type="subcellular location">
    <subcellularLocation>
        <location evidence="1">Endomembrane system</location>
        <topology evidence="1">Multi-pass membrane protein</topology>
    </subcellularLocation>
</comment>
<organism evidence="6 7">
    <name type="scientific">Pediococcus acidilactici DSM 20284</name>
    <dbReference type="NCBI Taxonomy" id="862514"/>
    <lineage>
        <taxon>Bacteria</taxon>
        <taxon>Bacillati</taxon>
        <taxon>Bacillota</taxon>
        <taxon>Bacilli</taxon>
        <taxon>Lactobacillales</taxon>
        <taxon>Lactobacillaceae</taxon>
        <taxon>Pediococcus</taxon>
        <taxon>Pediococcus acidilactici group</taxon>
    </lineage>
</organism>
<evidence type="ECO:0000256" key="5">
    <source>
        <dbReference type="SAM" id="Phobius"/>
    </source>
</evidence>
<dbReference type="GO" id="GO:0030026">
    <property type="term" value="P:intracellular manganese ion homeostasis"/>
    <property type="evidence" value="ECO:0007669"/>
    <property type="project" value="InterPro"/>
</dbReference>
<dbReference type="GO" id="GO:0005384">
    <property type="term" value="F:manganese ion transmembrane transporter activity"/>
    <property type="evidence" value="ECO:0007669"/>
    <property type="project" value="InterPro"/>
</dbReference>
<evidence type="ECO:0000256" key="4">
    <source>
        <dbReference type="ARBA" id="ARBA00023136"/>
    </source>
</evidence>
<dbReference type="AlphaFoldDB" id="E0NH51"/>
<dbReference type="eggNOG" id="COG1814">
    <property type="taxonomic scope" value="Bacteria"/>
</dbReference>
<feature type="transmembrane region" description="Helical" evidence="5">
    <location>
        <begin position="177"/>
        <end position="194"/>
    </location>
</feature>
<feature type="transmembrane region" description="Helical" evidence="5">
    <location>
        <begin position="147"/>
        <end position="171"/>
    </location>
</feature>
<feature type="transmembrane region" description="Helical" evidence="5">
    <location>
        <begin position="47"/>
        <end position="66"/>
    </location>
</feature>
<proteinExistence type="predicted"/>
<keyword evidence="4 5" id="KW-0472">Membrane</keyword>